<dbReference type="InterPro" id="IPR014030">
    <property type="entry name" value="Ketoacyl_synth_N"/>
</dbReference>
<accession>A0A7C8MTS4</accession>
<dbReference type="GO" id="GO:1901336">
    <property type="term" value="P:lactone biosynthetic process"/>
    <property type="evidence" value="ECO:0007669"/>
    <property type="project" value="UniProtKB-ARBA"/>
</dbReference>
<dbReference type="InterPro" id="IPR049900">
    <property type="entry name" value="PKS_mFAS_DH"/>
</dbReference>
<dbReference type="CDD" id="cd05195">
    <property type="entry name" value="enoyl_red"/>
    <property type="match status" value="1"/>
</dbReference>
<dbReference type="Gene3D" id="3.10.129.110">
    <property type="entry name" value="Polyketide synthase dehydratase"/>
    <property type="match status" value="1"/>
</dbReference>
<dbReference type="Pfam" id="PF08240">
    <property type="entry name" value="ADH_N"/>
    <property type="match status" value="1"/>
</dbReference>
<keyword evidence="1" id="KW-0596">Phosphopantetheine</keyword>
<dbReference type="Pfam" id="PF23114">
    <property type="entry name" value="NAD-bd_HRPKS_sdrA"/>
    <property type="match status" value="1"/>
</dbReference>
<dbReference type="SMART" id="SM00829">
    <property type="entry name" value="PKS_ER"/>
    <property type="match status" value="1"/>
</dbReference>
<reference evidence="13 14" key="1">
    <citation type="submission" date="2019-12" db="EMBL/GenBank/DDBJ databases">
        <title>Draft genome sequence of the ascomycete Xylaria multiplex DSM 110363.</title>
        <authorList>
            <person name="Buettner E."/>
            <person name="Kellner H."/>
        </authorList>
    </citation>
    <scope>NUCLEOTIDE SEQUENCE [LARGE SCALE GENOMIC DNA]</scope>
    <source>
        <strain evidence="13 14">DSM 110363</strain>
    </source>
</reference>
<dbReference type="GO" id="GO:0031177">
    <property type="term" value="F:phosphopantetheine binding"/>
    <property type="evidence" value="ECO:0007669"/>
    <property type="project" value="InterPro"/>
</dbReference>
<dbReference type="Pfam" id="PF16197">
    <property type="entry name" value="KAsynt_C_assoc"/>
    <property type="match status" value="1"/>
</dbReference>
<dbReference type="Pfam" id="PF00109">
    <property type="entry name" value="ketoacyl-synt"/>
    <property type="match status" value="1"/>
</dbReference>
<dbReference type="SMART" id="SM00825">
    <property type="entry name" value="PKS_KS"/>
    <property type="match status" value="1"/>
</dbReference>
<dbReference type="Gene3D" id="3.40.47.10">
    <property type="match status" value="1"/>
</dbReference>
<dbReference type="InterPro" id="IPR020843">
    <property type="entry name" value="ER"/>
</dbReference>
<dbReference type="InterPro" id="IPR014043">
    <property type="entry name" value="Acyl_transferase_dom"/>
</dbReference>
<organism evidence="13 14">
    <name type="scientific">Xylaria multiplex</name>
    <dbReference type="NCBI Taxonomy" id="323545"/>
    <lineage>
        <taxon>Eukaryota</taxon>
        <taxon>Fungi</taxon>
        <taxon>Dikarya</taxon>
        <taxon>Ascomycota</taxon>
        <taxon>Pezizomycotina</taxon>
        <taxon>Sordariomycetes</taxon>
        <taxon>Xylariomycetidae</taxon>
        <taxon>Xylariales</taxon>
        <taxon>Xylariaceae</taxon>
        <taxon>Xylaria</taxon>
    </lineage>
</organism>
<dbReference type="InterPro" id="IPR006162">
    <property type="entry name" value="Ppantetheine_attach_site"/>
</dbReference>
<dbReference type="InterPro" id="IPR011032">
    <property type="entry name" value="GroES-like_sf"/>
</dbReference>
<dbReference type="PANTHER" id="PTHR43775">
    <property type="entry name" value="FATTY ACID SYNTHASE"/>
    <property type="match status" value="1"/>
</dbReference>
<keyword evidence="7" id="KW-0012">Acyltransferase</keyword>
<dbReference type="InterPro" id="IPR016039">
    <property type="entry name" value="Thiolase-like"/>
</dbReference>
<dbReference type="SUPFAM" id="SSF50129">
    <property type="entry name" value="GroES-like"/>
    <property type="match status" value="1"/>
</dbReference>
<dbReference type="SUPFAM" id="SSF53901">
    <property type="entry name" value="Thiolase-like"/>
    <property type="match status" value="1"/>
</dbReference>
<feature type="active site" description="Proton acceptor; for dehydratase activity" evidence="8">
    <location>
        <position position="1033"/>
    </location>
</feature>
<dbReference type="InterPro" id="IPR020807">
    <property type="entry name" value="PKS_DH"/>
</dbReference>
<evidence type="ECO:0000256" key="5">
    <source>
        <dbReference type="ARBA" id="ARBA00023002"/>
    </source>
</evidence>
<dbReference type="InterPro" id="IPR036291">
    <property type="entry name" value="NAD(P)-bd_dom_sf"/>
</dbReference>
<dbReference type="Gene3D" id="3.40.50.150">
    <property type="entry name" value="Vaccinia Virus protein VP39"/>
    <property type="match status" value="1"/>
</dbReference>
<dbReference type="Gene3D" id="3.40.366.10">
    <property type="entry name" value="Malonyl-Coenzyme A Acyl Carrier Protein, domain 2"/>
    <property type="match status" value="1"/>
</dbReference>
<dbReference type="Pfam" id="PF21089">
    <property type="entry name" value="PKS_DH_N"/>
    <property type="match status" value="1"/>
</dbReference>
<dbReference type="InterPro" id="IPR057326">
    <property type="entry name" value="KR_dom"/>
</dbReference>
<dbReference type="Pfam" id="PF08242">
    <property type="entry name" value="Methyltransf_12"/>
    <property type="match status" value="1"/>
</dbReference>
<feature type="region of interest" description="Disordered" evidence="9">
    <location>
        <begin position="493"/>
        <end position="523"/>
    </location>
</feature>
<dbReference type="SUPFAM" id="SSF55048">
    <property type="entry name" value="Probable ACP-binding domain of malonyl-CoA ACP transacylase"/>
    <property type="match status" value="1"/>
</dbReference>
<dbReference type="Proteomes" id="UP000481858">
    <property type="component" value="Unassembled WGS sequence"/>
</dbReference>
<evidence type="ECO:0000259" key="12">
    <source>
        <dbReference type="PROSITE" id="PS52019"/>
    </source>
</evidence>
<dbReference type="SUPFAM" id="SSF51735">
    <property type="entry name" value="NAD(P)-binding Rossmann-fold domains"/>
    <property type="match status" value="2"/>
</dbReference>
<dbReference type="CDD" id="cd00833">
    <property type="entry name" value="PKS"/>
    <property type="match status" value="1"/>
</dbReference>
<dbReference type="PROSITE" id="PS00012">
    <property type="entry name" value="PHOSPHOPANTETHEINE"/>
    <property type="match status" value="1"/>
</dbReference>
<dbReference type="Gene3D" id="1.10.1200.10">
    <property type="entry name" value="ACP-like"/>
    <property type="match status" value="1"/>
</dbReference>
<dbReference type="GO" id="GO:0006633">
    <property type="term" value="P:fatty acid biosynthetic process"/>
    <property type="evidence" value="ECO:0007669"/>
    <property type="project" value="TreeGrafter"/>
</dbReference>
<evidence type="ECO:0000313" key="13">
    <source>
        <dbReference type="EMBL" id="KAF2971310.1"/>
    </source>
</evidence>
<evidence type="ECO:0000256" key="7">
    <source>
        <dbReference type="ARBA" id="ARBA00023315"/>
    </source>
</evidence>
<dbReference type="SMART" id="SM00827">
    <property type="entry name" value="PKS_AT"/>
    <property type="match status" value="1"/>
</dbReference>
<dbReference type="InterPro" id="IPR056501">
    <property type="entry name" value="NAD-bd_HRPKS_sdrA"/>
</dbReference>
<evidence type="ECO:0000256" key="1">
    <source>
        <dbReference type="ARBA" id="ARBA00022450"/>
    </source>
</evidence>
<evidence type="ECO:0000256" key="6">
    <source>
        <dbReference type="ARBA" id="ARBA00023268"/>
    </source>
</evidence>
<dbReference type="Gene3D" id="3.90.180.10">
    <property type="entry name" value="Medium-chain alcohol dehydrogenases, catalytic domain"/>
    <property type="match status" value="1"/>
</dbReference>
<dbReference type="InterPro" id="IPR009081">
    <property type="entry name" value="PP-bd_ACP"/>
</dbReference>
<dbReference type="GO" id="GO:0016491">
    <property type="term" value="F:oxidoreductase activity"/>
    <property type="evidence" value="ECO:0007669"/>
    <property type="project" value="UniProtKB-KW"/>
</dbReference>
<dbReference type="SMART" id="SM00826">
    <property type="entry name" value="PKS_DH"/>
    <property type="match status" value="1"/>
</dbReference>
<feature type="region of interest" description="N-terminal hotdog fold" evidence="8">
    <location>
        <begin position="1001"/>
        <end position="1135"/>
    </location>
</feature>
<keyword evidence="3" id="KW-0808">Transferase</keyword>
<dbReference type="Pfam" id="PF13602">
    <property type="entry name" value="ADH_zinc_N_2"/>
    <property type="match status" value="1"/>
</dbReference>
<dbReference type="PROSITE" id="PS52004">
    <property type="entry name" value="KS3_2"/>
    <property type="match status" value="1"/>
</dbReference>
<dbReference type="InterPro" id="IPR029063">
    <property type="entry name" value="SAM-dependent_MTases_sf"/>
</dbReference>
<dbReference type="InterPro" id="IPR050091">
    <property type="entry name" value="PKS_NRPS_Biosynth_Enz"/>
</dbReference>
<feature type="domain" description="PKS/mFAS DH" evidence="12">
    <location>
        <begin position="1001"/>
        <end position="1315"/>
    </location>
</feature>
<dbReference type="Pfam" id="PF08659">
    <property type="entry name" value="KR"/>
    <property type="match status" value="1"/>
</dbReference>
<dbReference type="InterPro" id="IPR020841">
    <property type="entry name" value="PKS_Beta-ketoAc_synthase_dom"/>
</dbReference>
<proteinExistence type="predicted"/>
<keyword evidence="6" id="KW-0511">Multifunctional enzyme</keyword>
<dbReference type="InterPro" id="IPR001227">
    <property type="entry name" value="Ac_transferase_dom_sf"/>
</dbReference>
<dbReference type="GO" id="GO:0004312">
    <property type="term" value="F:fatty acid synthase activity"/>
    <property type="evidence" value="ECO:0007669"/>
    <property type="project" value="TreeGrafter"/>
</dbReference>
<keyword evidence="2" id="KW-0597">Phosphoprotein</keyword>
<dbReference type="InterPro" id="IPR049552">
    <property type="entry name" value="PKS_DH_N"/>
</dbReference>
<keyword evidence="14" id="KW-1185">Reference proteome</keyword>
<dbReference type="InterPro" id="IPR020806">
    <property type="entry name" value="PKS_PP-bd"/>
</dbReference>
<dbReference type="EMBL" id="WUBL01000014">
    <property type="protein sequence ID" value="KAF2971310.1"/>
    <property type="molecule type" value="Genomic_DNA"/>
</dbReference>
<evidence type="ECO:0000256" key="3">
    <source>
        <dbReference type="ARBA" id="ARBA00022679"/>
    </source>
</evidence>
<sequence length="2608" mass="286115">MPSSRFSWLLGNQNRSTQSMEDIAIVGVAFKLPQDAVDEVGLWHILEQRRNVMTEWPASRLNIDSFFDANPAVRNKMHFRGAHFLEQDIAAFDAPFFSISSQEAAAMDPQHRLALQTAYHAFENAGLPMASLKGSRTAVFAASMVDDYAKMMVKDPDKMPRAAATALGLTILPNRISWFFDLKGPSIFVDTACSGSMTALNLACQALYNGDASAALVIGTNILLTPEMSISMSTGGFLSGDSVCHSFDHKANGYARGEGVVGICIKRVSDAVRDGDMIRAVIRSIGANQDGRTPVLTQPNPASQEQLIRHVYQKAGLDFALTRFFEAHGTGTAVGDPIEAMAIGKVFGPYRSAEKPLYVGSIKSNIGHTEGSSGLAGLVKGMLVLEKGIIPPNALFEKLNPQIDAKALHLAIPTQPIAWPSEGLRRVSVNSFGYGGSNAHVVMDDAFHYLESRYLNGLHKTIPVPHVTTSGVSAINGVQSAGLAQRTTPLATNGAHHTRDLNTGPETLRLLNGDSQERSPPEDRQAVVDTTCILIWSAANEQSLKRVVHAYEPYYRGRISGDAAKLDELARTLALRRSLLRWRSYAVVNCNDEVLPPVKYIRASTDGNTSLAFLFTGQGAQYAGMGRGLLQYPVFQRTLQAADTVFQSLGCRWSVFEEMNEQSHIDDPEYAQPLCTALQIALAELLKSFGLEPKAVIGHSSGEIAAAYTVGALSLPSACRVAYYRGQLASKLRASSALPYAMISVNIPADEVKSFLAKVDFSANLVESINVSCINSPLNSTLSGREDAIDILLSRCNADGIFAQKLKTGIGYHSPSMQAIAAEYASLMGTLSAGNLARCPVISMVSSVTGKLITSLSDLTEPQYWVDNMVSPVRFSDALEALTRLGLGSAPLEIVEVGPHPALRRPVQDTMSSISGLKAQIQHSHVLHRSKPNVYTILELVGLLFSRGYPISIDEINHSLGKRRSSHFRLDCPEYPFDSSKSYWYEPRMSRDYRFRKVVPDDTLGSQAEDWTPLTPRWRKHLSLESAPWIKDHEVMGTVIYPATGMLAMALDAAMHTRQEDREVSGFYIQHCQFISPIIVGKNWDDSTEVIVQLRYIRNSPEKKTVWSEVEISTHIQAQWTLCFKATIQTEYQEAVATQVDHGKEKRLKKQRVTHHCHKAIESCTAPLDSGSFYQNCQESGLSYGKSFQLLNNIRWDGDATVIASVDLTTENCPPTSFFQPAVLDCAFQLFLARTTNGLTDAVPAAVPSILRGAWFAASGWQPPDTSSLHFFTNRVGNSNVDLPDGSLCVLSDSGLPVCSIKRLSFARVSTGDDDQKSLVRRPLLYGIEWAPQLSLLSKEQLYKACDADSFVRSEDAMVNDQRELRAIMGKVIRRTLNQISSADLQKTPDYLKRHFQWMQGYANFDLTQQARDVQIDDEELEMQLRQIEIRRPAWGLFPAISQRLAAFLLGESDPLQVLFEKGRVEKVYSDNLDHMCDHRFQKLVKHLTHENPNLRILEVGAGTGAMTARTLFALEEGETRDGGMKFTHYTYTDISPAFFEQAQSKFEKFEERISYRTLDLEIDPTQQGFEAGSYDLIIAASVMHVTSDLGRTIQGVRTLLKPGGHLLYVEPVVPDSIIMHFGWGVLPGWWLNRDKDRGLCPIITEQAWDEVLRGNGFSGNDVVLRDFESDDCHLMSIMLSTALISQEAHLAEPGRLLFVLQDKANLKDSSLAKSVHSQVSQWGFEIVSLGQLKNTGISEKDVVICLLETEASFFAGMSNTDFSVLKDLIDRSHNLFWVTDASRYGGCDPHAGMMEGFFRSMRSENVDKRIITLSFETSSPQSENGALLIARIFKAAFETLSPELEYRESHNQITTARMTVEEPLNAKVQSFLYPLSKKETWIPGPPLKLVLGAPGFLDTFVFEEDVTCKTDLGPYEIEIETKAWALNFRDVLSASGRLEDDHLGLDCSGLVTRVGASCTAIRVGDRIAGFSLGCMRTYTRAHERSVIKIPESLSFEAASSIITPGVTAYHSLIEVARLKKGERILIHSGAGATGQMAIMMAKMVGAEIFTTVSLDEKRQFLTDTFGIPEDHILYNRDQSFAEGVMRLTNEHGVDVVLNSLSGDGLRASWECIAPFGRFVELGKADVMADSGLPMSKFARNVSFSCVDVHHMAREAPCLAGDLLECTMRCLNGGQIELPGPLHTYPLSRVEDAFRYLQSGKSKGRIVVSVQGAEVVQKRLLERPSWQFDSEASYMIAGGLGGLGRSVILWMATKGAKHIIVPSRTGPSSSAAADIIATLREKGVNISTPICDISSSSSLAALISDCVKTMPPIKGCINATLVLQDAMFSNMTYAQWQASIQSKVATSWNLHEQLLEPLDFFLLFSSVNGVLGGPGLSNYAAGSAFQDSLARYRVTQGKTAMSLDIGWMRNIGTIAENVEYQKARKAAGNLNPIEDTELLAVLELACDRASSLLHGHSKSQLVIAPATPAEKLASGQPIPETLERPLYAAFSGIVSGDTQGAKTSNAIDFAALFRRAEGFEERASVAASALASKLARVLSVPDTDVDYSKQLPDFGIDSLMAVEIRNWIKKDFAANLAVFDIMGGKPISAVGSLIAEKSQIGKGDAKRG</sequence>
<keyword evidence="4" id="KW-0521">NADP</keyword>
<dbReference type="InterPro" id="IPR016036">
    <property type="entry name" value="Malonyl_transacylase_ACP-bd"/>
</dbReference>
<dbReference type="PROSITE" id="PS50075">
    <property type="entry name" value="CARRIER"/>
    <property type="match status" value="1"/>
</dbReference>
<dbReference type="InParanoid" id="A0A7C8MTS4"/>
<protein>
    <submittedName>
        <fullName evidence="13">Uncharacterized protein</fullName>
    </submittedName>
</protein>
<evidence type="ECO:0000256" key="4">
    <source>
        <dbReference type="ARBA" id="ARBA00022857"/>
    </source>
</evidence>
<dbReference type="InterPro" id="IPR049551">
    <property type="entry name" value="PKS_DH_C"/>
</dbReference>
<dbReference type="InterPro" id="IPR013968">
    <property type="entry name" value="PKS_KR"/>
</dbReference>
<dbReference type="InterPro" id="IPR013217">
    <property type="entry name" value="Methyltransf_12"/>
</dbReference>
<dbReference type="PROSITE" id="PS52019">
    <property type="entry name" value="PKS_MFAS_DH"/>
    <property type="match status" value="1"/>
</dbReference>
<dbReference type="Pfam" id="PF00698">
    <property type="entry name" value="Acyl_transf_1"/>
    <property type="match status" value="1"/>
</dbReference>
<dbReference type="InterPro" id="IPR032821">
    <property type="entry name" value="PKS_assoc"/>
</dbReference>
<evidence type="ECO:0000259" key="11">
    <source>
        <dbReference type="PROSITE" id="PS52004"/>
    </source>
</evidence>
<dbReference type="OrthoDB" id="329835at2759"/>
<dbReference type="SUPFAM" id="SSF53335">
    <property type="entry name" value="S-adenosyl-L-methionine-dependent methyltransferases"/>
    <property type="match status" value="1"/>
</dbReference>
<dbReference type="SUPFAM" id="SSF52151">
    <property type="entry name" value="FabD/lysophospholipase-like"/>
    <property type="match status" value="1"/>
</dbReference>
<dbReference type="InterPro" id="IPR016035">
    <property type="entry name" value="Acyl_Trfase/lysoPLipase"/>
</dbReference>
<dbReference type="Gene3D" id="3.40.50.720">
    <property type="entry name" value="NAD(P)-binding Rossmann-like Domain"/>
    <property type="match status" value="1"/>
</dbReference>
<comment type="caution">
    <text evidence="13">The sequence shown here is derived from an EMBL/GenBank/DDBJ whole genome shotgun (WGS) entry which is preliminary data.</text>
</comment>
<dbReference type="InterPro" id="IPR013154">
    <property type="entry name" value="ADH-like_N"/>
</dbReference>
<dbReference type="Pfam" id="PF14765">
    <property type="entry name" value="PS-DH"/>
    <property type="match status" value="1"/>
</dbReference>
<dbReference type="InterPro" id="IPR036736">
    <property type="entry name" value="ACP-like_sf"/>
</dbReference>
<evidence type="ECO:0000256" key="2">
    <source>
        <dbReference type="ARBA" id="ARBA00022553"/>
    </source>
</evidence>
<feature type="domain" description="Ketosynthase family 3 (KS3)" evidence="11">
    <location>
        <begin position="20"/>
        <end position="445"/>
    </location>
</feature>
<dbReference type="SMART" id="SM00823">
    <property type="entry name" value="PKS_PP"/>
    <property type="match status" value="1"/>
</dbReference>
<dbReference type="FunFam" id="3.40.50.720:FF:000209">
    <property type="entry name" value="Polyketide synthase Pks12"/>
    <property type="match status" value="1"/>
</dbReference>
<feature type="region of interest" description="C-terminal hotdog fold" evidence="8">
    <location>
        <begin position="1165"/>
        <end position="1315"/>
    </location>
</feature>
<evidence type="ECO:0000256" key="9">
    <source>
        <dbReference type="SAM" id="MobiDB-lite"/>
    </source>
</evidence>
<dbReference type="InterPro" id="IPR014031">
    <property type="entry name" value="Ketoacyl_synth_C"/>
</dbReference>
<dbReference type="InterPro" id="IPR042104">
    <property type="entry name" value="PKS_dehydratase_sf"/>
</dbReference>
<keyword evidence="5" id="KW-0560">Oxidoreductase</keyword>
<dbReference type="Pfam" id="PF23297">
    <property type="entry name" value="ACP_SdgA_C"/>
    <property type="match status" value="1"/>
</dbReference>
<feature type="domain" description="Carrier" evidence="10">
    <location>
        <begin position="2521"/>
        <end position="2598"/>
    </location>
</feature>
<name>A0A7C8MTS4_9PEZI</name>
<evidence type="ECO:0000313" key="14">
    <source>
        <dbReference type="Proteomes" id="UP000481858"/>
    </source>
</evidence>
<dbReference type="SMART" id="SM00822">
    <property type="entry name" value="PKS_KR"/>
    <property type="match status" value="1"/>
</dbReference>
<dbReference type="PANTHER" id="PTHR43775:SF29">
    <property type="entry name" value="ASPERFURANONE POLYKETIDE SYNTHASE AFOG-RELATED"/>
    <property type="match status" value="1"/>
</dbReference>
<dbReference type="GO" id="GO:0030639">
    <property type="term" value="P:polyketide biosynthetic process"/>
    <property type="evidence" value="ECO:0007669"/>
    <property type="project" value="UniProtKB-ARBA"/>
</dbReference>
<evidence type="ECO:0000256" key="8">
    <source>
        <dbReference type="PROSITE-ProRule" id="PRU01363"/>
    </source>
</evidence>
<dbReference type="SUPFAM" id="SSF47336">
    <property type="entry name" value="ACP-like"/>
    <property type="match status" value="1"/>
</dbReference>
<dbReference type="Pfam" id="PF02801">
    <property type="entry name" value="Ketoacyl-synt_C"/>
    <property type="match status" value="1"/>
</dbReference>
<dbReference type="CDD" id="cd02440">
    <property type="entry name" value="AdoMet_MTases"/>
    <property type="match status" value="1"/>
</dbReference>
<gene>
    <name evidence="13" type="ORF">GQX73_g2264</name>
</gene>
<feature type="active site" description="Proton donor; for dehydratase activity" evidence="8">
    <location>
        <position position="1225"/>
    </location>
</feature>
<evidence type="ECO:0000259" key="10">
    <source>
        <dbReference type="PROSITE" id="PS50075"/>
    </source>
</evidence>